<evidence type="ECO:0000259" key="8">
    <source>
        <dbReference type="Pfam" id="PF02771"/>
    </source>
</evidence>
<dbReference type="Gene3D" id="1.10.540.10">
    <property type="entry name" value="Acyl-CoA dehydrogenase/oxidase, N-terminal domain"/>
    <property type="match status" value="1"/>
</dbReference>
<name>A0A7W3MTJ3_9ACTN</name>
<dbReference type="AlphaFoldDB" id="A0A7W3MTJ3"/>
<dbReference type="Proteomes" id="UP000539313">
    <property type="component" value="Unassembled WGS sequence"/>
</dbReference>
<feature type="domain" description="Acyl-CoA dehydrogenase/oxidase N-terminal" evidence="8">
    <location>
        <begin position="24"/>
        <end position="100"/>
    </location>
</feature>
<dbReference type="InterPro" id="IPR009075">
    <property type="entry name" value="AcylCo_DH/oxidase_C"/>
</dbReference>
<keyword evidence="3" id="KW-0285">Flavoprotein</keyword>
<dbReference type="Pfam" id="PF00441">
    <property type="entry name" value="Acyl-CoA_dh_1"/>
    <property type="match status" value="1"/>
</dbReference>
<comment type="similarity">
    <text evidence="2">Belongs to the acyl-CoA dehydrogenase family.</text>
</comment>
<dbReference type="Pfam" id="PF02771">
    <property type="entry name" value="Acyl-CoA_dh_N"/>
    <property type="match status" value="1"/>
</dbReference>
<gene>
    <name evidence="9" type="ORF">HNR21_000523</name>
</gene>
<dbReference type="InterPro" id="IPR013786">
    <property type="entry name" value="AcylCoA_DH/ox_N"/>
</dbReference>
<evidence type="ECO:0000259" key="7">
    <source>
        <dbReference type="Pfam" id="PF00441"/>
    </source>
</evidence>
<feature type="region of interest" description="Disordered" evidence="6">
    <location>
        <begin position="129"/>
        <end position="150"/>
    </location>
</feature>
<feature type="domain" description="Acyl-CoA dehydrogenase/oxidase C-terminal" evidence="7">
    <location>
        <begin position="191"/>
        <end position="328"/>
    </location>
</feature>
<dbReference type="PANTHER" id="PTHR43884">
    <property type="entry name" value="ACYL-COA DEHYDROGENASE"/>
    <property type="match status" value="1"/>
</dbReference>
<dbReference type="PANTHER" id="PTHR43884:SF20">
    <property type="entry name" value="ACYL-COA DEHYDROGENASE FADE28"/>
    <property type="match status" value="1"/>
</dbReference>
<sequence>MRFGLTAEQRQFGAVAAELLAKPDTDRWAALTDLGVPAVLVPEEHGGLGGDEIDLLPVLEEAGRAALPDPLVESLVATRLLTALGGSLAAEWLPQIASGESLVLFADGPYLPHADRAALILTERDGALCTATPGEPQPSTDPARRLHSTASTTPMTADALGAVEPGPPRPSASSASGAADMRSLLAEARDRGAALTAVYLVGLARRMIDMAVEYTCERTQFGRPVGSFQAVKHHLANALVAVEFARPPAYRAAYSLARGSRTASRDASMAKAMASEAALQTARAALQVHGAIGYTLEYDLHHWLRRAWTLSTAWGTPTHHHRRVATALLNTEATPERLP</sequence>
<comment type="cofactor">
    <cofactor evidence="1">
        <name>FAD</name>
        <dbReference type="ChEBI" id="CHEBI:57692"/>
    </cofactor>
</comment>
<reference evidence="9 10" key="1">
    <citation type="submission" date="2020-08" db="EMBL/GenBank/DDBJ databases">
        <title>Sequencing the genomes of 1000 actinobacteria strains.</title>
        <authorList>
            <person name="Klenk H.-P."/>
        </authorList>
    </citation>
    <scope>NUCLEOTIDE SEQUENCE [LARGE SCALE GENOMIC DNA]</scope>
    <source>
        <strain evidence="9 10">DSM 45823</strain>
    </source>
</reference>
<evidence type="ECO:0000313" key="9">
    <source>
        <dbReference type="EMBL" id="MBA9001641.1"/>
    </source>
</evidence>
<evidence type="ECO:0000256" key="5">
    <source>
        <dbReference type="ARBA" id="ARBA00023002"/>
    </source>
</evidence>
<evidence type="ECO:0000313" key="10">
    <source>
        <dbReference type="Proteomes" id="UP000539313"/>
    </source>
</evidence>
<organism evidence="9 10">
    <name type="scientific">Thermomonospora cellulosilytica</name>
    <dbReference type="NCBI Taxonomy" id="1411118"/>
    <lineage>
        <taxon>Bacteria</taxon>
        <taxon>Bacillati</taxon>
        <taxon>Actinomycetota</taxon>
        <taxon>Actinomycetes</taxon>
        <taxon>Streptosporangiales</taxon>
        <taxon>Thermomonosporaceae</taxon>
        <taxon>Thermomonospora</taxon>
    </lineage>
</organism>
<accession>A0A7W3MTJ3</accession>
<evidence type="ECO:0000256" key="1">
    <source>
        <dbReference type="ARBA" id="ARBA00001974"/>
    </source>
</evidence>
<dbReference type="EMBL" id="JACJII010000001">
    <property type="protein sequence ID" value="MBA9001641.1"/>
    <property type="molecule type" value="Genomic_DNA"/>
</dbReference>
<feature type="region of interest" description="Disordered" evidence="6">
    <location>
        <begin position="158"/>
        <end position="177"/>
    </location>
</feature>
<comment type="caution">
    <text evidence="9">The sequence shown here is derived from an EMBL/GenBank/DDBJ whole genome shotgun (WGS) entry which is preliminary data.</text>
</comment>
<keyword evidence="10" id="KW-1185">Reference proteome</keyword>
<dbReference type="RefSeq" id="WP_182703876.1">
    <property type="nucleotide sequence ID" value="NZ_JACJII010000001.1"/>
</dbReference>
<proteinExistence type="inferred from homology"/>
<dbReference type="Gene3D" id="1.20.140.10">
    <property type="entry name" value="Butyryl-CoA Dehydrogenase, subunit A, domain 3"/>
    <property type="match status" value="1"/>
</dbReference>
<dbReference type="InterPro" id="IPR037069">
    <property type="entry name" value="AcylCoA_DH/ox_N_sf"/>
</dbReference>
<dbReference type="InterPro" id="IPR036250">
    <property type="entry name" value="AcylCo_DH-like_C"/>
</dbReference>
<dbReference type="GO" id="GO:0050660">
    <property type="term" value="F:flavin adenine dinucleotide binding"/>
    <property type="evidence" value="ECO:0007669"/>
    <property type="project" value="InterPro"/>
</dbReference>
<protein>
    <submittedName>
        <fullName evidence="9">Alkylation response protein AidB-like acyl-CoA dehydrogenase</fullName>
    </submittedName>
</protein>
<evidence type="ECO:0000256" key="2">
    <source>
        <dbReference type="ARBA" id="ARBA00009347"/>
    </source>
</evidence>
<keyword evidence="4" id="KW-0274">FAD</keyword>
<evidence type="ECO:0000256" key="4">
    <source>
        <dbReference type="ARBA" id="ARBA00022827"/>
    </source>
</evidence>
<dbReference type="SUPFAM" id="SSF56645">
    <property type="entry name" value="Acyl-CoA dehydrogenase NM domain-like"/>
    <property type="match status" value="1"/>
</dbReference>
<dbReference type="SUPFAM" id="SSF47203">
    <property type="entry name" value="Acyl-CoA dehydrogenase C-terminal domain-like"/>
    <property type="match status" value="1"/>
</dbReference>
<dbReference type="GO" id="GO:0003995">
    <property type="term" value="F:acyl-CoA dehydrogenase activity"/>
    <property type="evidence" value="ECO:0007669"/>
    <property type="project" value="TreeGrafter"/>
</dbReference>
<dbReference type="InterPro" id="IPR009100">
    <property type="entry name" value="AcylCoA_DH/oxidase_NM_dom_sf"/>
</dbReference>
<evidence type="ECO:0000256" key="6">
    <source>
        <dbReference type="SAM" id="MobiDB-lite"/>
    </source>
</evidence>
<evidence type="ECO:0000256" key="3">
    <source>
        <dbReference type="ARBA" id="ARBA00022630"/>
    </source>
</evidence>
<keyword evidence="5" id="KW-0560">Oxidoreductase</keyword>